<feature type="domain" description="CheW-like" evidence="1">
    <location>
        <begin position="345"/>
        <end position="486"/>
    </location>
</feature>
<dbReference type="PROSITE" id="PS50851">
    <property type="entry name" value="CHEW"/>
    <property type="match status" value="3"/>
</dbReference>
<name>A0ABN2B518_9ACTN</name>
<feature type="domain" description="CheW-like" evidence="1">
    <location>
        <begin position="3"/>
        <end position="141"/>
    </location>
</feature>
<evidence type="ECO:0000313" key="3">
    <source>
        <dbReference type="Proteomes" id="UP001501470"/>
    </source>
</evidence>
<dbReference type="InterPro" id="IPR036061">
    <property type="entry name" value="CheW-like_dom_sf"/>
</dbReference>
<organism evidence="2 3">
    <name type="scientific">Dactylosporangium maewongense</name>
    <dbReference type="NCBI Taxonomy" id="634393"/>
    <lineage>
        <taxon>Bacteria</taxon>
        <taxon>Bacillati</taxon>
        <taxon>Actinomycetota</taxon>
        <taxon>Actinomycetes</taxon>
        <taxon>Micromonosporales</taxon>
        <taxon>Micromonosporaceae</taxon>
        <taxon>Dactylosporangium</taxon>
    </lineage>
</organism>
<evidence type="ECO:0000259" key="1">
    <source>
        <dbReference type="PROSITE" id="PS50851"/>
    </source>
</evidence>
<proteinExistence type="predicted"/>
<dbReference type="EMBL" id="BAAAQD010000012">
    <property type="protein sequence ID" value="GAA1533885.1"/>
    <property type="molecule type" value="Genomic_DNA"/>
</dbReference>
<dbReference type="PANTHER" id="PTHR22617">
    <property type="entry name" value="CHEMOTAXIS SENSOR HISTIDINE KINASE-RELATED"/>
    <property type="match status" value="1"/>
</dbReference>
<feature type="domain" description="CheW-like" evidence="1">
    <location>
        <begin position="169"/>
        <end position="309"/>
    </location>
</feature>
<reference evidence="2 3" key="1">
    <citation type="journal article" date="2019" name="Int. J. Syst. Evol. Microbiol.">
        <title>The Global Catalogue of Microorganisms (GCM) 10K type strain sequencing project: providing services to taxonomists for standard genome sequencing and annotation.</title>
        <authorList>
            <consortium name="The Broad Institute Genomics Platform"/>
            <consortium name="The Broad Institute Genome Sequencing Center for Infectious Disease"/>
            <person name="Wu L."/>
            <person name="Ma J."/>
        </authorList>
    </citation>
    <scope>NUCLEOTIDE SEQUENCE [LARGE SCALE GENOMIC DNA]</scope>
    <source>
        <strain evidence="2 3">JCM 15933</strain>
    </source>
</reference>
<keyword evidence="3" id="KW-1185">Reference proteome</keyword>
<dbReference type="Proteomes" id="UP001501470">
    <property type="component" value="Unassembled WGS sequence"/>
</dbReference>
<dbReference type="Pfam" id="PF01584">
    <property type="entry name" value="CheW"/>
    <property type="match status" value="3"/>
</dbReference>
<dbReference type="Gene3D" id="2.40.50.180">
    <property type="entry name" value="CheA-289, Domain 4"/>
    <property type="match status" value="1"/>
</dbReference>
<comment type="caution">
    <text evidence="2">The sequence shown here is derived from an EMBL/GenBank/DDBJ whole genome shotgun (WGS) entry which is preliminary data.</text>
</comment>
<accession>A0ABN2B518</accession>
<protein>
    <recommendedName>
        <fullName evidence="1">CheW-like domain-containing protein</fullName>
    </recommendedName>
</protein>
<dbReference type="InterPro" id="IPR039315">
    <property type="entry name" value="CheW"/>
</dbReference>
<sequence>MTGTLYGVFTVADVQVALPLSELREVIPCPAAFDPLLAVAPGLVGAVNLRHQVIPVLDLRLLLGRREATGAEVVVVVTYDGSVFGLLANVVRGVVLIEDDAHLDISVNADLPLFSRTFERPDDSAVVSVLDCAAVRHTPGMVLAADTGGPSGAVAQAQQAAAGISAGGRRMMMLLRCGEIGLAVDVSHIHSVVPELVLKSSPLDGPTIHGVVQLGDRFVPTVDTLAVLGLGALTPVDVKRGVSLSFERGLLAFAVTEVVSIIAVPDADVLPMPGFGLPAAGHAIGILPGQEGGSYLVLDGAALRADEDLGTIAALGTPVGGAPPVTRVAERPEAADPRFDGRAIETSVRKFLTYDAGVELATPLTQISEIVPYPADVIPFVGGGPLRGVFTHQRASVPLFCLTGLLGGHLEVDEATARVLLVEAGDARAGFIVPQLRAIEESAWEERRTGTDPGAPVSLAGSPLVKIDGRMLPRIDLEQVLRTMVGDHGRSDPAGDRRALADA</sequence>
<dbReference type="SUPFAM" id="SSF50341">
    <property type="entry name" value="CheW-like"/>
    <property type="match status" value="3"/>
</dbReference>
<dbReference type="PANTHER" id="PTHR22617:SF23">
    <property type="entry name" value="CHEMOTAXIS PROTEIN CHEW"/>
    <property type="match status" value="1"/>
</dbReference>
<evidence type="ECO:0000313" key="2">
    <source>
        <dbReference type="EMBL" id="GAA1533885.1"/>
    </source>
</evidence>
<dbReference type="InterPro" id="IPR002545">
    <property type="entry name" value="CheW-lke_dom"/>
</dbReference>
<gene>
    <name evidence="2" type="ORF">GCM10009827_059900</name>
</gene>
<dbReference type="SMART" id="SM00260">
    <property type="entry name" value="CheW"/>
    <property type="match status" value="3"/>
</dbReference>
<dbReference type="RefSeq" id="WP_344505639.1">
    <property type="nucleotide sequence ID" value="NZ_BAAAQD010000012.1"/>
</dbReference>